<feature type="transmembrane region" description="Helical" evidence="2">
    <location>
        <begin position="50"/>
        <end position="69"/>
    </location>
</feature>
<evidence type="ECO:0000313" key="3">
    <source>
        <dbReference type="EMBL" id="KAF4426504.1"/>
    </source>
</evidence>
<gene>
    <name evidence="3" type="ORF">F53441_14127</name>
</gene>
<feature type="transmembrane region" description="Helical" evidence="2">
    <location>
        <begin position="76"/>
        <end position="93"/>
    </location>
</feature>
<feature type="transmembrane region" description="Helical" evidence="2">
    <location>
        <begin position="105"/>
        <end position="128"/>
    </location>
</feature>
<feature type="region of interest" description="Disordered" evidence="1">
    <location>
        <begin position="154"/>
        <end position="192"/>
    </location>
</feature>
<feature type="transmembrane region" description="Helical" evidence="2">
    <location>
        <begin position="206"/>
        <end position="231"/>
    </location>
</feature>
<accession>A0A8H4JJ62</accession>
<feature type="compositionally biased region" description="Polar residues" evidence="1">
    <location>
        <begin position="154"/>
        <end position="168"/>
    </location>
</feature>
<dbReference type="Proteomes" id="UP000605986">
    <property type="component" value="Unassembled WGS sequence"/>
</dbReference>
<comment type="caution">
    <text evidence="3">The sequence shown here is derived from an EMBL/GenBank/DDBJ whole genome shotgun (WGS) entry which is preliminary data.</text>
</comment>
<keyword evidence="2" id="KW-1133">Transmembrane helix</keyword>
<feature type="compositionally biased region" description="Polar residues" evidence="1">
    <location>
        <begin position="178"/>
        <end position="190"/>
    </location>
</feature>
<keyword evidence="4" id="KW-1185">Reference proteome</keyword>
<evidence type="ECO:0000256" key="2">
    <source>
        <dbReference type="SAM" id="Phobius"/>
    </source>
</evidence>
<organism evidence="3 4">
    <name type="scientific">Fusarium austroafricanum</name>
    <dbReference type="NCBI Taxonomy" id="2364996"/>
    <lineage>
        <taxon>Eukaryota</taxon>
        <taxon>Fungi</taxon>
        <taxon>Dikarya</taxon>
        <taxon>Ascomycota</taxon>
        <taxon>Pezizomycotina</taxon>
        <taxon>Sordariomycetes</taxon>
        <taxon>Hypocreomycetidae</taxon>
        <taxon>Hypocreales</taxon>
        <taxon>Nectriaceae</taxon>
        <taxon>Fusarium</taxon>
        <taxon>Fusarium concolor species complex</taxon>
    </lineage>
</organism>
<evidence type="ECO:0000313" key="4">
    <source>
        <dbReference type="Proteomes" id="UP000605986"/>
    </source>
</evidence>
<protein>
    <submittedName>
        <fullName evidence="3">Uncharacterized protein</fullName>
    </submittedName>
</protein>
<feature type="transmembrane region" description="Helical" evidence="2">
    <location>
        <begin position="288"/>
        <end position="311"/>
    </location>
</feature>
<reference evidence="3" key="1">
    <citation type="submission" date="2020-01" db="EMBL/GenBank/DDBJ databases">
        <title>Identification and distribution of gene clusters putatively required for synthesis of sphingolipid metabolism inhibitors in phylogenetically diverse species of the filamentous fungus Fusarium.</title>
        <authorList>
            <person name="Kim H.-S."/>
            <person name="Busman M."/>
            <person name="Brown D.W."/>
            <person name="Divon H."/>
            <person name="Uhlig S."/>
            <person name="Proctor R.H."/>
        </authorList>
    </citation>
    <scope>NUCLEOTIDE SEQUENCE</scope>
    <source>
        <strain evidence="3">NRRL 53441</strain>
    </source>
</reference>
<feature type="transmembrane region" description="Helical" evidence="2">
    <location>
        <begin position="323"/>
        <end position="342"/>
    </location>
</feature>
<evidence type="ECO:0000256" key="1">
    <source>
        <dbReference type="SAM" id="MobiDB-lite"/>
    </source>
</evidence>
<name>A0A8H4JJ62_9HYPO</name>
<keyword evidence="2" id="KW-0812">Transmembrane</keyword>
<dbReference type="EMBL" id="JAADJG010001075">
    <property type="protein sequence ID" value="KAF4426504.1"/>
    <property type="molecule type" value="Genomic_DNA"/>
</dbReference>
<sequence>MAQSSCVDQTTQIGPSKLGLTIADFYNSSTKANPCIDLPSYIRPDDAGSILPWPYTLAWFLIHFPITLIRVHRWERVQALSLILAIITIWFQLQAYTSSTDPDSVLVWMPVFVVLDIGAMMQLAFLIVEQNGFRPLLKALPMVFSRNARRGSASISTRPRVQESVHTTAETEPKRATTENVENVEPPTQNHAEHEYDTSYLIGQAWVTLLAIVFGILLLVLQMFGLAMAIIGSQDDNVTADWCSTLFTRGLAVESGCQIYNVTASYSQGIGCITLKGYEQYTWLKGSIIIISFSLAFQVFDLVILLLVRSTTRWRGARMKRPWFTMFTGNIVLLVLIIVGVFQCQRLPNHVDQSVTVYEHIESLNQSVACVAHLTPYGVRGAVIGWTDGFLESWGDTYIPKSY</sequence>
<proteinExistence type="predicted"/>
<dbReference type="AlphaFoldDB" id="A0A8H4JJ62"/>
<dbReference type="OrthoDB" id="5351891at2759"/>
<keyword evidence="2" id="KW-0472">Membrane</keyword>